<dbReference type="Pfam" id="PF14257">
    <property type="entry name" value="DUF4349"/>
    <property type="match status" value="1"/>
</dbReference>
<gene>
    <name evidence="5" type="ORF">SGLAU_25825</name>
</gene>
<keyword evidence="5" id="KW-0449">Lipoprotein</keyword>
<sequence length="331" mass="34803">MRVRRSARRPGRLLAGLLLASALAVTGCSGAADKAASGAGDKAAPAAGPGYEDGGGRSGAARSGRDGAPKATAAHIIRTASLTVRVKDVPEALADARDAAEGAGGYVGREATHRDEQEEYTELVLRVPVDRYEEVLAELEGAGTLLERSAKAQDVTEQVVDVRSRIRTQRASVERIRALMDQATRLEDVVTLEGELSSRQADLEALLARQAALKDRTSLATITLSLTETPVERAAEDDDPGVGDALGGGWDAFVAMLRWIVVALAAVLPFAALAALLLLAWLRLVRPRRARRAAEPDAMTALGPVPARAEESGGARRGQVSRGVEAEGPRD</sequence>
<dbReference type="HOGENOM" id="CLU_046535_0_1_11"/>
<keyword evidence="2" id="KW-0472">Membrane</keyword>
<keyword evidence="6" id="KW-1185">Reference proteome</keyword>
<name>A0A089XAV3_STRGA</name>
<protein>
    <submittedName>
        <fullName evidence="5">Lipoprotein</fullName>
    </submittedName>
</protein>
<evidence type="ECO:0000256" key="1">
    <source>
        <dbReference type="SAM" id="MobiDB-lite"/>
    </source>
</evidence>
<keyword evidence="2" id="KW-1133">Transmembrane helix</keyword>
<organism evidence="5 6">
    <name type="scientific">Streptomyces glaucescens</name>
    <dbReference type="NCBI Taxonomy" id="1907"/>
    <lineage>
        <taxon>Bacteria</taxon>
        <taxon>Bacillati</taxon>
        <taxon>Actinomycetota</taxon>
        <taxon>Actinomycetes</taxon>
        <taxon>Kitasatosporales</taxon>
        <taxon>Streptomycetaceae</taxon>
        <taxon>Streptomyces</taxon>
    </lineage>
</organism>
<evidence type="ECO:0000259" key="4">
    <source>
        <dbReference type="Pfam" id="PF14257"/>
    </source>
</evidence>
<feature type="chain" id="PRO_5001851561" evidence="3">
    <location>
        <begin position="32"/>
        <end position="331"/>
    </location>
</feature>
<dbReference type="eggNOG" id="COG3206">
    <property type="taxonomic scope" value="Bacteria"/>
</dbReference>
<dbReference type="EMBL" id="CP009438">
    <property type="protein sequence ID" value="AIS01103.1"/>
    <property type="molecule type" value="Genomic_DNA"/>
</dbReference>
<reference evidence="6" key="1">
    <citation type="journal article" date="2015" name="J. Biotechnol.">
        <title>Complete genome sequence of the actinobacterium Streptomyces glaucescens GLA.O (DSM 40922) consisting of a linear chromosome and one linear plasmid.</title>
        <authorList>
            <person name="Ortseifen V."/>
            <person name="Winkler A."/>
            <person name="Albersmeier A."/>
            <person name="Wendler S."/>
            <person name="Puhler A."/>
            <person name="Kalinowski J."/>
            <person name="Ruckert C."/>
        </authorList>
    </citation>
    <scope>NUCLEOTIDE SEQUENCE [LARGE SCALE GENOMIC DNA]</scope>
    <source>
        <strain evidence="6">DSM 40922 / GLA O</strain>
    </source>
</reference>
<feature type="region of interest" description="Disordered" evidence="1">
    <location>
        <begin position="295"/>
        <end position="331"/>
    </location>
</feature>
<accession>A0A089XAV3</accession>
<dbReference type="PROSITE" id="PS51257">
    <property type="entry name" value="PROKAR_LIPOPROTEIN"/>
    <property type="match status" value="1"/>
</dbReference>
<evidence type="ECO:0000256" key="2">
    <source>
        <dbReference type="SAM" id="Phobius"/>
    </source>
</evidence>
<dbReference type="STRING" id="1907.SGLAU_25825"/>
<dbReference type="RefSeq" id="WP_043504811.1">
    <property type="nucleotide sequence ID" value="NZ_CP009438.1"/>
</dbReference>
<dbReference type="KEGG" id="sgu:SGLAU_25825"/>
<evidence type="ECO:0000313" key="5">
    <source>
        <dbReference type="EMBL" id="AIS01103.1"/>
    </source>
</evidence>
<evidence type="ECO:0000256" key="3">
    <source>
        <dbReference type="SAM" id="SignalP"/>
    </source>
</evidence>
<dbReference type="InterPro" id="IPR025645">
    <property type="entry name" value="DUF4349"/>
</dbReference>
<feature type="compositionally biased region" description="Low complexity" evidence="1">
    <location>
        <begin position="34"/>
        <end position="50"/>
    </location>
</feature>
<evidence type="ECO:0000313" key="6">
    <source>
        <dbReference type="Proteomes" id="UP000029482"/>
    </source>
</evidence>
<keyword evidence="3" id="KW-0732">Signal</keyword>
<feature type="signal peptide" evidence="3">
    <location>
        <begin position="1"/>
        <end position="31"/>
    </location>
</feature>
<proteinExistence type="predicted"/>
<dbReference type="AlphaFoldDB" id="A0A089XAV3"/>
<dbReference type="Proteomes" id="UP000029482">
    <property type="component" value="Chromosome"/>
</dbReference>
<feature type="domain" description="DUF4349" evidence="4">
    <location>
        <begin position="75"/>
        <end position="281"/>
    </location>
</feature>
<feature type="region of interest" description="Disordered" evidence="1">
    <location>
        <begin position="34"/>
        <end position="72"/>
    </location>
</feature>
<feature type="transmembrane region" description="Helical" evidence="2">
    <location>
        <begin position="259"/>
        <end position="282"/>
    </location>
</feature>
<dbReference type="OrthoDB" id="186919at2"/>
<keyword evidence="2" id="KW-0812">Transmembrane</keyword>